<keyword evidence="2" id="KW-0614">Plasmid</keyword>
<keyword evidence="2" id="KW-0645">Protease</keyword>
<dbReference type="InterPro" id="IPR009003">
    <property type="entry name" value="Peptidase_S1_PA"/>
</dbReference>
<accession>A0A4D8PQU5</accession>
<dbReference type="GO" id="GO:0006508">
    <property type="term" value="P:proteolysis"/>
    <property type="evidence" value="ECO:0007669"/>
    <property type="project" value="UniProtKB-KW"/>
</dbReference>
<evidence type="ECO:0000256" key="1">
    <source>
        <dbReference type="SAM" id="SignalP"/>
    </source>
</evidence>
<name>A0A4D8PQU5_9PROT</name>
<organism evidence="2 3">
    <name type="scientific">Azospirillum argentinense</name>
    <dbReference type="NCBI Taxonomy" id="2970906"/>
    <lineage>
        <taxon>Bacteria</taxon>
        <taxon>Pseudomonadati</taxon>
        <taxon>Pseudomonadota</taxon>
        <taxon>Alphaproteobacteria</taxon>
        <taxon>Rhodospirillales</taxon>
        <taxon>Azospirillaceae</taxon>
        <taxon>Azospirillum</taxon>
    </lineage>
</organism>
<dbReference type="RefSeq" id="WP_137118946.1">
    <property type="nucleotide sequence ID" value="NZ_CP032326.1"/>
</dbReference>
<reference evidence="2 3" key="1">
    <citation type="submission" date="2018-09" db="EMBL/GenBank/DDBJ databases">
        <title>Whole genome based analysis of evolution and adaptive divergence in Indian and Brazilian strains of Azospirillum brasilense.</title>
        <authorList>
            <person name="Singh C."/>
            <person name="Tripathi A.K."/>
        </authorList>
    </citation>
    <scope>NUCLEOTIDE SEQUENCE [LARGE SCALE GENOMIC DNA]</scope>
    <source>
        <strain evidence="2 3">MTCC4035</strain>
        <plasmid evidence="2 3">p5</plasmid>
    </source>
</reference>
<evidence type="ECO:0000313" key="3">
    <source>
        <dbReference type="Proteomes" id="UP000298595"/>
    </source>
</evidence>
<dbReference type="PANTHER" id="PTHR43019">
    <property type="entry name" value="SERINE ENDOPROTEASE DEGS"/>
    <property type="match status" value="1"/>
</dbReference>
<dbReference type="Gene3D" id="2.40.10.120">
    <property type="match status" value="1"/>
</dbReference>
<dbReference type="KEGG" id="aare:D3093_33910"/>
<keyword evidence="1" id="KW-0732">Signal</keyword>
<feature type="signal peptide" evidence="1">
    <location>
        <begin position="1"/>
        <end position="22"/>
    </location>
</feature>
<dbReference type="GO" id="GO:0008233">
    <property type="term" value="F:peptidase activity"/>
    <property type="evidence" value="ECO:0007669"/>
    <property type="project" value="UniProtKB-KW"/>
</dbReference>
<proteinExistence type="predicted"/>
<dbReference type="SUPFAM" id="SSF50494">
    <property type="entry name" value="Trypsin-like serine proteases"/>
    <property type="match status" value="1"/>
</dbReference>
<sequence>MKVAAIAALFCTGTLYDFSAKAAEYADWTRVIDINTSATVLIRVERDGAEPSYGSGVILSNSGLVLTAKHVLPPQDVIDQGECLITSLVGWTKPSLDFSNAPALTVKYVSPRYDLAVLMFQAMPATAKAATVNGAAIHSGDRLLVMGYPSGGNLTSTDGIASGEAPDGQYKTDAQVGVGNSGGPVFSRSGVLEGILLAGAKSAEGQITLGYFLLTGTILADLSQVLGQALNTAPVAAAAPSLDRYSFSYVLDQGKTDHPPPPVEILLNPQSLYDLGQHGFEQEYVKPYKAEPGFRFVSARFVELSGNHVRAAPTIAIADDRKSLTVTFTLASGPLYDQWRGWLNGNVITEQERSPN</sequence>
<dbReference type="AlphaFoldDB" id="A0A4D8PQU5"/>
<geneLocation type="plasmid" evidence="2 3">
    <name>p5</name>
</geneLocation>
<gene>
    <name evidence="2" type="ORF">D3093_33910</name>
</gene>
<dbReference type="Proteomes" id="UP000298595">
    <property type="component" value="Plasmid p5"/>
</dbReference>
<dbReference type="EMBL" id="CP032326">
    <property type="protein sequence ID" value="QCO00237.1"/>
    <property type="molecule type" value="Genomic_DNA"/>
</dbReference>
<dbReference type="Pfam" id="PF13365">
    <property type="entry name" value="Trypsin_2"/>
    <property type="match status" value="1"/>
</dbReference>
<protein>
    <submittedName>
        <fullName evidence="2">Serine protease</fullName>
    </submittedName>
</protein>
<keyword evidence="2" id="KW-0378">Hydrolase</keyword>
<dbReference type="PANTHER" id="PTHR43019:SF23">
    <property type="entry name" value="PROTEASE DO-LIKE 5, CHLOROPLASTIC"/>
    <property type="match status" value="1"/>
</dbReference>
<feature type="chain" id="PRO_5020888292" evidence="1">
    <location>
        <begin position="23"/>
        <end position="356"/>
    </location>
</feature>
<evidence type="ECO:0000313" key="2">
    <source>
        <dbReference type="EMBL" id="QCO00237.1"/>
    </source>
</evidence>